<protein>
    <recommendedName>
        <fullName evidence="1">DUF4440 domain-containing protein</fullName>
    </recommendedName>
</protein>
<dbReference type="Gene3D" id="3.10.450.50">
    <property type="match status" value="1"/>
</dbReference>
<dbReference type="AlphaFoldDB" id="A0A7V8FJN4"/>
<accession>A0A7V8FJN4</accession>
<evidence type="ECO:0000259" key="1">
    <source>
        <dbReference type="Pfam" id="PF14534"/>
    </source>
</evidence>
<dbReference type="Proteomes" id="UP000487117">
    <property type="component" value="Unassembled WGS sequence"/>
</dbReference>
<evidence type="ECO:0000313" key="3">
    <source>
        <dbReference type="Proteomes" id="UP000487117"/>
    </source>
</evidence>
<comment type="caution">
    <text evidence="2">The sequence shown here is derived from an EMBL/GenBank/DDBJ whole genome shotgun (WGS) entry which is preliminary data.</text>
</comment>
<dbReference type="InterPro" id="IPR032710">
    <property type="entry name" value="NTF2-like_dom_sf"/>
</dbReference>
<gene>
    <name evidence="2" type="ORF">GAK31_00562</name>
</gene>
<dbReference type="InterPro" id="IPR027843">
    <property type="entry name" value="DUF4440"/>
</dbReference>
<proteinExistence type="predicted"/>
<reference evidence="3" key="1">
    <citation type="journal article" date="2020" name="MBio">
        <title>Horizontal gene transfer to a defensive symbiont with a reduced genome amongst a multipartite beetle microbiome.</title>
        <authorList>
            <person name="Waterworth S.C."/>
            <person name="Florez L.V."/>
            <person name="Rees E.R."/>
            <person name="Hertweck C."/>
            <person name="Kaltenpoth M."/>
            <person name="Kwan J.C."/>
        </authorList>
    </citation>
    <scope>NUCLEOTIDE SEQUENCE [LARGE SCALE GENOMIC DNA]</scope>
</reference>
<dbReference type="EMBL" id="WNDS01000001">
    <property type="protein sequence ID" value="KAF1017299.1"/>
    <property type="molecule type" value="Genomic_DNA"/>
</dbReference>
<feature type="domain" description="DUF4440" evidence="1">
    <location>
        <begin position="15"/>
        <end position="118"/>
    </location>
</feature>
<dbReference type="SUPFAM" id="SSF54427">
    <property type="entry name" value="NTF2-like"/>
    <property type="match status" value="1"/>
</dbReference>
<dbReference type="Pfam" id="PF14534">
    <property type="entry name" value="DUF4440"/>
    <property type="match status" value="1"/>
</dbReference>
<sequence length="132" mass="14450">MILPDRIDSVHEERLAALEQALQQALCSADTARVDGLLSPALFVLGMQGERMAALPWLSAWRDGRLSVQHLQLGDSETLHCGALALRSSRVVLHYQLHGQAAAPLHMRLLRVWVRSAGSEGAQLLSMHVMPA</sequence>
<organism evidence="2 3">
    <name type="scientific">Stenotrophomonas maltophilia</name>
    <name type="common">Pseudomonas maltophilia</name>
    <name type="synonym">Xanthomonas maltophilia</name>
    <dbReference type="NCBI Taxonomy" id="40324"/>
    <lineage>
        <taxon>Bacteria</taxon>
        <taxon>Pseudomonadati</taxon>
        <taxon>Pseudomonadota</taxon>
        <taxon>Gammaproteobacteria</taxon>
        <taxon>Lysobacterales</taxon>
        <taxon>Lysobacteraceae</taxon>
        <taxon>Stenotrophomonas</taxon>
        <taxon>Stenotrophomonas maltophilia group</taxon>
    </lineage>
</organism>
<evidence type="ECO:0000313" key="2">
    <source>
        <dbReference type="EMBL" id="KAF1017299.1"/>
    </source>
</evidence>
<name>A0A7V8FJN4_STEMA</name>